<feature type="region of interest" description="Disordered" evidence="1">
    <location>
        <begin position="71"/>
        <end position="111"/>
    </location>
</feature>
<evidence type="ECO:0000256" key="1">
    <source>
        <dbReference type="SAM" id="MobiDB-lite"/>
    </source>
</evidence>
<organism evidence="2 3">
    <name type="scientific">Coccidioides posadasii RMSCC 3488</name>
    <dbReference type="NCBI Taxonomy" id="454284"/>
    <lineage>
        <taxon>Eukaryota</taxon>
        <taxon>Fungi</taxon>
        <taxon>Dikarya</taxon>
        <taxon>Ascomycota</taxon>
        <taxon>Pezizomycotina</taxon>
        <taxon>Eurotiomycetes</taxon>
        <taxon>Eurotiomycetidae</taxon>
        <taxon>Onygenales</taxon>
        <taxon>Onygenaceae</taxon>
        <taxon>Coccidioides</taxon>
    </lineage>
</organism>
<accession>A0A0J6I2V0</accession>
<evidence type="ECO:0000313" key="2">
    <source>
        <dbReference type="EMBL" id="KMM65662.1"/>
    </source>
</evidence>
<dbReference type="EMBL" id="DS268109">
    <property type="protein sequence ID" value="KMM65662.1"/>
    <property type="molecule type" value="Genomic_DNA"/>
</dbReference>
<evidence type="ECO:0000313" key="3">
    <source>
        <dbReference type="Proteomes" id="UP000054567"/>
    </source>
</evidence>
<proteinExistence type="predicted"/>
<name>A0A0J6I2V0_COCPO</name>
<reference evidence="3" key="3">
    <citation type="journal article" date="2010" name="Genome Res.">
        <title>Population genomic sequencing of Coccidioides fungi reveals recent hybridization and transposon control.</title>
        <authorList>
            <person name="Neafsey D.E."/>
            <person name="Barker B.M."/>
            <person name="Sharpton T.J."/>
            <person name="Stajich J.E."/>
            <person name="Park D.J."/>
            <person name="Whiston E."/>
            <person name="Hung C.-Y."/>
            <person name="McMahan C."/>
            <person name="White J."/>
            <person name="Sykes S."/>
            <person name="Heiman D."/>
            <person name="Young S."/>
            <person name="Zeng Q."/>
            <person name="Abouelleil A."/>
            <person name="Aftuck L."/>
            <person name="Bessette D."/>
            <person name="Brown A."/>
            <person name="FitzGerald M."/>
            <person name="Lui A."/>
            <person name="Macdonald J.P."/>
            <person name="Priest M."/>
            <person name="Orbach M.J."/>
            <person name="Galgiani J.N."/>
            <person name="Kirkland T.N."/>
            <person name="Cole G.T."/>
            <person name="Birren B.W."/>
            <person name="Henn M.R."/>
            <person name="Taylor J.W."/>
            <person name="Rounsley S.D."/>
        </authorList>
    </citation>
    <scope>NUCLEOTIDE SEQUENCE [LARGE SCALE GENOMIC DNA]</scope>
    <source>
        <strain evidence="3">RMSCC 3488</strain>
    </source>
</reference>
<reference evidence="2 3" key="1">
    <citation type="submission" date="2007-06" db="EMBL/GenBank/DDBJ databases">
        <title>The Genome Sequence of Coccidioides posadasii RMSCC_3488.</title>
        <authorList>
            <consortium name="Coccidioides Genome Resources Consortium"/>
            <consortium name="The Broad Institute Genome Sequencing Platform"/>
            <person name="Henn M.R."/>
            <person name="Sykes S."/>
            <person name="Young S."/>
            <person name="Jaffe D."/>
            <person name="Berlin A."/>
            <person name="Alvarez P."/>
            <person name="Butler J."/>
            <person name="Gnerre S."/>
            <person name="Grabherr M."/>
            <person name="Mauceli E."/>
            <person name="Brockman W."/>
            <person name="Kodira C."/>
            <person name="Alvarado L."/>
            <person name="Zeng Q."/>
            <person name="Crawford M."/>
            <person name="Antoine C."/>
            <person name="Devon K."/>
            <person name="Galgiani J."/>
            <person name="Orsborn K."/>
            <person name="Lewis M.L."/>
            <person name="Nusbaum C."/>
            <person name="Galagan J."/>
            <person name="Birren B."/>
        </authorList>
    </citation>
    <scope>NUCLEOTIDE SEQUENCE [LARGE SCALE GENOMIC DNA]</scope>
    <source>
        <strain evidence="2 3">RMSCC 3488</strain>
    </source>
</reference>
<protein>
    <submittedName>
        <fullName evidence="2">Uncharacterized protein</fullName>
    </submittedName>
</protein>
<sequence length="111" mass="12002">MPASKRRCSDLRDLKSQRLAHPSNLMPIIVATLRMRSSENAVTLLQDSRSKWEVSILPSKLNTYLSSTSLGFSGAGGTKPSECRPSVVIPPSAARRSTKQGEYSGTVADPL</sequence>
<dbReference type="AlphaFoldDB" id="A0A0J6I2V0"/>
<dbReference type="VEuPathDB" id="FungiDB:CPAG_02008"/>
<reference evidence="3" key="2">
    <citation type="journal article" date="2009" name="Genome Res.">
        <title>Comparative genomic analyses of the human fungal pathogens Coccidioides and their relatives.</title>
        <authorList>
            <person name="Sharpton T.J."/>
            <person name="Stajich J.E."/>
            <person name="Rounsley S.D."/>
            <person name="Gardner M.J."/>
            <person name="Wortman J.R."/>
            <person name="Jordar V.S."/>
            <person name="Maiti R."/>
            <person name="Kodira C.D."/>
            <person name="Neafsey D.E."/>
            <person name="Zeng Q."/>
            <person name="Hung C.-Y."/>
            <person name="McMahan C."/>
            <person name="Muszewska A."/>
            <person name="Grynberg M."/>
            <person name="Mandel M.A."/>
            <person name="Kellner E.M."/>
            <person name="Barker B.M."/>
            <person name="Galgiani J.N."/>
            <person name="Orbach M.J."/>
            <person name="Kirkland T.N."/>
            <person name="Cole G.T."/>
            <person name="Henn M.R."/>
            <person name="Birren B.W."/>
            <person name="Taylor J.W."/>
        </authorList>
    </citation>
    <scope>NUCLEOTIDE SEQUENCE [LARGE SCALE GENOMIC DNA]</scope>
    <source>
        <strain evidence="3">RMSCC 3488</strain>
    </source>
</reference>
<dbReference type="Proteomes" id="UP000054567">
    <property type="component" value="Unassembled WGS sequence"/>
</dbReference>
<gene>
    <name evidence="2" type="ORF">CPAG_02008</name>
</gene>